<dbReference type="AlphaFoldDB" id="B1C4G5"/>
<comment type="caution">
    <text evidence="2">The sequence shown here is derived from an EMBL/GenBank/DDBJ whole genome shotgun (WGS) entry which is preliminary data.</text>
</comment>
<proteinExistence type="predicted"/>
<dbReference type="STRING" id="428126.CLOSPI_02361"/>
<feature type="transmembrane region" description="Helical" evidence="1">
    <location>
        <begin position="119"/>
        <end position="142"/>
    </location>
</feature>
<accession>B1C4G5</accession>
<organism evidence="2 3">
    <name type="scientific">Thomasclavelia spiroformis DSM 1552</name>
    <dbReference type="NCBI Taxonomy" id="428126"/>
    <lineage>
        <taxon>Bacteria</taxon>
        <taxon>Bacillati</taxon>
        <taxon>Bacillota</taxon>
        <taxon>Erysipelotrichia</taxon>
        <taxon>Erysipelotrichales</taxon>
        <taxon>Coprobacillaceae</taxon>
        <taxon>Thomasclavelia</taxon>
    </lineage>
</organism>
<keyword evidence="1" id="KW-0472">Membrane</keyword>
<keyword evidence="1" id="KW-1133">Transmembrane helix</keyword>
<dbReference type="EMBL" id="ABIK02000015">
    <property type="protein sequence ID" value="EDS73936.1"/>
    <property type="molecule type" value="Genomic_DNA"/>
</dbReference>
<feature type="transmembrane region" description="Helical" evidence="1">
    <location>
        <begin position="67"/>
        <end position="87"/>
    </location>
</feature>
<feature type="transmembrane region" description="Helical" evidence="1">
    <location>
        <begin position="351"/>
        <end position="370"/>
    </location>
</feature>
<evidence type="ECO:0000256" key="1">
    <source>
        <dbReference type="SAM" id="Phobius"/>
    </source>
</evidence>
<feature type="transmembrane region" description="Helical" evidence="1">
    <location>
        <begin position="462"/>
        <end position="483"/>
    </location>
</feature>
<evidence type="ECO:0000313" key="2">
    <source>
        <dbReference type="EMBL" id="EDS73936.1"/>
    </source>
</evidence>
<feature type="transmembrane region" description="Helical" evidence="1">
    <location>
        <begin position="489"/>
        <end position="511"/>
    </location>
</feature>
<feature type="transmembrane region" description="Helical" evidence="1">
    <location>
        <begin position="6"/>
        <end position="29"/>
    </location>
</feature>
<feature type="transmembrane region" description="Helical" evidence="1">
    <location>
        <begin position="41"/>
        <end position="61"/>
    </location>
</feature>
<feature type="transmembrane region" description="Helical" evidence="1">
    <location>
        <begin position="273"/>
        <end position="293"/>
    </location>
</feature>
<dbReference type="RefSeq" id="WP_004610815.1">
    <property type="nucleotide sequence ID" value="NZ_DS562854.1"/>
</dbReference>
<feature type="transmembrane region" description="Helical" evidence="1">
    <location>
        <begin position="305"/>
        <end position="336"/>
    </location>
</feature>
<dbReference type="Pfam" id="PF19554">
    <property type="entry name" value="DUF6077"/>
    <property type="match status" value="1"/>
</dbReference>
<dbReference type="InterPro" id="IPR045723">
    <property type="entry name" value="DUF6077"/>
</dbReference>
<sequence>MEENMDYILGMFFLIFIFFYYYILGDFVLDKVGAKYTKFRSFRILTGFIFCYFISFVVGLPCQLFKVNWSIFFWSLLIINIILFIFVNKYKFKNLKNFFEFMRSRFNKNYIMKWIKNNWVCLVFVLIFMFLSISNVMVLYQLNYDDTYYISKIINSIGAPALQNEDYFNGMLLNQGSIDLGRILNTYEISYGFWASLFHIKVSIFCRFVMNLHNYIIFTIVIKNLASLFLKKDKCQYVILPFFIYLISSGYLMEGNADYHIRSFDLWQFQTAMWYGGSVVRTLTIPIMFLYSVPLLLDKIKIKPFFMISVVAITMVSFSSVAIPIIVVLFFVLYILKFILNVKDAILEKNIKKICINILGLLFIVGLLLMTKKLDRTFLLDPSTIDSWKETIYPYKLYYVNNDMIFKYSWIIILIGFLILLKTKWFVFPLFISLLGLIVLTGYFSELLCLTSVNFFFVTVRFFSAIQFMVMFLIGLIIIILFSKLNKNIVNNLISLGTIIAVMSFIVINYYSIIQYEFLASGINREGYDIQEAVKNETLILDIYNDIGEYFNTLPYGNYTLLAPAEFSINGHTVIYPGFVMGSNRIQIVYRFDDEKMNQNYNIINKYLNNEISYNEAKDALQYFQDSYVLTFSKKQADELENNGSKQVYKQDNYYLMKLN</sequence>
<name>B1C4G5_9FIRM</name>
<gene>
    <name evidence="2" type="ORF">CLOSPI_02361</name>
</gene>
<reference evidence="2" key="2">
    <citation type="submission" date="2014-06" db="EMBL/GenBank/DDBJ databases">
        <title>Draft genome sequence of Clostridium spiroforme (DSM 1552).</title>
        <authorList>
            <person name="Sudarsanam P."/>
            <person name="Ley R."/>
            <person name="Guruge J."/>
            <person name="Turnbaugh P.J."/>
            <person name="Mahowald M."/>
            <person name="Liep D."/>
            <person name="Gordon J."/>
        </authorList>
    </citation>
    <scope>NUCLEOTIDE SEQUENCE</scope>
    <source>
        <strain evidence="2">DSM 1552</strain>
    </source>
</reference>
<keyword evidence="1" id="KW-0812">Transmembrane</keyword>
<feature type="transmembrane region" description="Helical" evidence="1">
    <location>
        <begin position="405"/>
        <end position="421"/>
    </location>
</feature>
<reference evidence="2" key="1">
    <citation type="submission" date="2008-02" db="EMBL/GenBank/DDBJ databases">
        <authorList>
            <person name="Fulton L."/>
            <person name="Clifton S."/>
            <person name="Fulton B."/>
            <person name="Xu J."/>
            <person name="Minx P."/>
            <person name="Pepin K.H."/>
            <person name="Johnson M."/>
            <person name="Thiruvilangam P."/>
            <person name="Bhonagiri V."/>
            <person name="Nash W.E."/>
            <person name="Mardis E.R."/>
            <person name="Wilson R.K."/>
        </authorList>
    </citation>
    <scope>NUCLEOTIDE SEQUENCE [LARGE SCALE GENOMIC DNA]</scope>
    <source>
        <strain evidence="2">DSM 1552</strain>
    </source>
</reference>
<feature type="transmembrane region" description="Helical" evidence="1">
    <location>
        <begin position="427"/>
        <end position="450"/>
    </location>
</feature>
<feature type="transmembrane region" description="Helical" evidence="1">
    <location>
        <begin position="237"/>
        <end position="253"/>
    </location>
</feature>
<evidence type="ECO:0000313" key="3">
    <source>
        <dbReference type="Proteomes" id="UP000004910"/>
    </source>
</evidence>
<protein>
    <submittedName>
        <fullName evidence="2">Uncharacterized protein</fullName>
    </submittedName>
</protein>
<keyword evidence="3" id="KW-1185">Reference proteome</keyword>
<dbReference type="Proteomes" id="UP000004910">
    <property type="component" value="Unassembled WGS sequence"/>
</dbReference>
<dbReference type="HOGENOM" id="CLU_415452_0_0_9"/>
<dbReference type="eggNOG" id="ENOG502ZAGK">
    <property type="taxonomic scope" value="Bacteria"/>
</dbReference>